<evidence type="ECO:0000313" key="2">
    <source>
        <dbReference type="Proteomes" id="UP000000600"/>
    </source>
</evidence>
<dbReference type="InParanoid" id="A0D9P0"/>
<accession>A0D9P0</accession>
<dbReference type="RefSeq" id="XP_001447154.1">
    <property type="nucleotide sequence ID" value="XM_001447117.1"/>
</dbReference>
<dbReference type="AlphaFoldDB" id="A0D9P0"/>
<dbReference type="GeneID" id="5032939"/>
<dbReference type="EMBL" id="CT868341">
    <property type="protein sequence ID" value="CAK79757.1"/>
    <property type="molecule type" value="Genomic_DNA"/>
</dbReference>
<dbReference type="KEGG" id="ptm:GSPATT00014688001"/>
<sequence length="106" mass="12519">MFLSEVKLSVQVLAVRTKVVKEKTGAVIEEDAKEQTKLQEKFQALTKQLVEILPHIQKQEDQDERSKPSLRISICEKKYFLNDYIQFPALFDYVNQFILLDFRQKI</sequence>
<name>A0D9P0_PARTE</name>
<dbReference type="Proteomes" id="UP000000600">
    <property type="component" value="Unassembled WGS sequence"/>
</dbReference>
<protein>
    <submittedName>
        <fullName evidence="1">Uncharacterized protein</fullName>
    </submittedName>
</protein>
<gene>
    <name evidence="1" type="ORF">GSPATT00014688001</name>
</gene>
<reference evidence="1 2" key="1">
    <citation type="journal article" date="2006" name="Nature">
        <title>Global trends of whole-genome duplications revealed by the ciliate Paramecium tetraurelia.</title>
        <authorList>
            <consortium name="Genoscope"/>
            <person name="Aury J.-M."/>
            <person name="Jaillon O."/>
            <person name="Duret L."/>
            <person name="Noel B."/>
            <person name="Jubin C."/>
            <person name="Porcel B.M."/>
            <person name="Segurens B."/>
            <person name="Daubin V."/>
            <person name="Anthouard V."/>
            <person name="Aiach N."/>
            <person name="Arnaiz O."/>
            <person name="Billaut A."/>
            <person name="Beisson J."/>
            <person name="Blanc I."/>
            <person name="Bouhouche K."/>
            <person name="Camara F."/>
            <person name="Duharcourt S."/>
            <person name="Guigo R."/>
            <person name="Gogendeau D."/>
            <person name="Katinka M."/>
            <person name="Keller A.-M."/>
            <person name="Kissmehl R."/>
            <person name="Klotz C."/>
            <person name="Koll F."/>
            <person name="Le Moue A."/>
            <person name="Lepere C."/>
            <person name="Malinsky S."/>
            <person name="Nowacki M."/>
            <person name="Nowak J.K."/>
            <person name="Plattner H."/>
            <person name="Poulain J."/>
            <person name="Ruiz F."/>
            <person name="Serrano V."/>
            <person name="Zagulski M."/>
            <person name="Dessen P."/>
            <person name="Betermier M."/>
            <person name="Weissenbach J."/>
            <person name="Scarpelli C."/>
            <person name="Schachter V."/>
            <person name="Sperling L."/>
            <person name="Meyer E."/>
            <person name="Cohen J."/>
            <person name="Wincker P."/>
        </authorList>
    </citation>
    <scope>NUCLEOTIDE SEQUENCE [LARGE SCALE GENOMIC DNA]</scope>
    <source>
        <strain evidence="1 2">Stock d4-2</strain>
    </source>
</reference>
<proteinExistence type="predicted"/>
<organism evidence="1 2">
    <name type="scientific">Paramecium tetraurelia</name>
    <dbReference type="NCBI Taxonomy" id="5888"/>
    <lineage>
        <taxon>Eukaryota</taxon>
        <taxon>Sar</taxon>
        <taxon>Alveolata</taxon>
        <taxon>Ciliophora</taxon>
        <taxon>Intramacronucleata</taxon>
        <taxon>Oligohymenophorea</taxon>
        <taxon>Peniculida</taxon>
        <taxon>Parameciidae</taxon>
        <taxon>Paramecium</taxon>
    </lineage>
</organism>
<evidence type="ECO:0000313" key="1">
    <source>
        <dbReference type="EMBL" id="CAK79757.1"/>
    </source>
</evidence>
<dbReference type="HOGENOM" id="CLU_2228398_0_0_1"/>
<keyword evidence="2" id="KW-1185">Reference proteome</keyword>